<evidence type="ECO:0000256" key="2">
    <source>
        <dbReference type="ARBA" id="ARBA00007353"/>
    </source>
</evidence>
<dbReference type="Gene3D" id="3.60.140.10">
    <property type="entry name" value="CNF1/YfiH-like putative cysteine hydrolases"/>
    <property type="match status" value="1"/>
</dbReference>
<keyword evidence="4" id="KW-0479">Metal-binding</keyword>
<proteinExistence type="inferred from homology"/>
<evidence type="ECO:0000256" key="4">
    <source>
        <dbReference type="ARBA" id="ARBA00022723"/>
    </source>
</evidence>
<dbReference type="SUPFAM" id="SSF64438">
    <property type="entry name" value="CNF1/YfiH-like putative cysteine hydrolases"/>
    <property type="match status" value="1"/>
</dbReference>
<dbReference type="InterPro" id="IPR003730">
    <property type="entry name" value="Cu_polyphenol_OxRdtase"/>
</dbReference>
<dbReference type="InterPro" id="IPR011324">
    <property type="entry name" value="Cytotoxic_necrot_fac-like_cat"/>
</dbReference>
<keyword evidence="6" id="KW-0862">Zinc</keyword>
<feature type="non-terminal residue" evidence="10">
    <location>
        <position position="1"/>
    </location>
</feature>
<reference evidence="10" key="1">
    <citation type="submission" date="2018-05" db="EMBL/GenBank/DDBJ databases">
        <authorList>
            <person name="Lanie J.A."/>
            <person name="Ng W.-L."/>
            <person name="Kazmierczak K.M."/>
            <person name="Andrzejewski T.M."/>
            <person name="Davidsen T.M."/>
            <person name="Wayne K.J."/>
            <person name="Tettelin H."/>
            <person name="Glass J.I."/>
            <person name="Rusch D."/>
            <person name="Podicherti R."/>
            <person name="Tsui H.-C.T."/>
            <person name="Winkler M.E."/>
        </authorList>
    </citation>
    <scope>NUCLEOTIDE SEQUENCE</scope>
</reference>
<comment type="catalytic activity">
    <reaction evidence="7">
        <text>adenosine + H2O + H(+) = inosine + NH4(+)</text>
        <dbReference type="Rhea" id="RHEA:24408"/>
        <dbReference type="ChEBI" id="CHEBI:15377"/>
        <dbReference type="ChEBI" id="CHEBI:15378"/>
        <dbReference type="ChEBI" id="CHEBI:16335"/>
        <dbReference type="ChEBI" id="CHEBI:17596"/>
        <dbReference type="ChEBI" id="CHEBI:28938"/>
        <dbReference type="EC" id="3.5.4.4"/>
    </reaction>
    <physiologicalReaction direction="left-to-right" evidence="7">
        <dbReference type="Rhea" id="RHEA:24409"/>
    </physiologicalReaction>
</comment>
<dbReference type="Pfam" id="PF02578">
    <property type="entry name" value="Cu-oxidase_4"/>
    <property type="match status" value="1"/>
</dbReference>
<evidence type="ECO:0000256" key="7">
    <source>
        <dbReference type="ARBA" id="ARBA00047989"/>
    </source>
</evidence>
<dbReference type="CDD" id="cd16833">
    <property type="entry name" value="YfiH"/>
    <property type="match status" value="1"/>
</dbReference>
<dbReference type="PANTHER" id="PTHR30616">
    <property type="entry name" value="UNCHARACTERIZED PROTEIN YFIH"/>
    <property type="match status" value="1"/>
</dbReference>
<evidence type="ECO:0008006" key="11">
    <source>
        <dbReference type="Google" id="ProtNLM"/>
    </source>
</evidence>
<dbReference type="InterPro" id="IPR038371">
    <property type="entry name" value="Cu_polyphenol_OxRdtase_sf"/>
</dbReference>
<comment type="catalytic activity">
    <reaction evidence="9">
        <text>S-methyl-5'-thioadenosine + phosphate = 5-(methylsulfanyl)-alpha-D-ribose 1-phosphate + adenine</text>
        <dbReference type="Rhea" id="RHEA:11852"/>
        <dbReference type="ChEBI" id="CHEBI:16708"/>
        <dbReference type="ChEBI" id="CHEBI:17509"/>
        <dbReference type="ChEBI" id="CHEBI:43474"/>
        <dbReference type="ChEBI" id="CHEBI:58533"/>
        <dbReference type="EC" id="2.4.2.28"/>
    </reaction>
    <physiologicalReaction direction="left-to-right" evidence="9">
        <dbReference type="Rhea" id="RHEA:11853"/>
    </physiologicalReaction>
</comment>
<dbReference type="GO" id="GO:0017061">
    <property type="term" value="F:S-methyl-5-thioadenosine phosphorylase activity"/>
    <property type="evidence" value="ECO:0007669"/>
    <property type="project" value="UniProtKB-EC"/>
</dbReference>
<protein>
    <recommendedName>
        <fullName evidence="11">Laccase domain-containing protein</fullName>
    </recommendedName>
</protein>
<evidence type="ECO:0000256" key="5">
    <source>
        <dbReference type="ARBA" id="ARBA00022801"/>
    </source>
</evidence>
<comment type="catalytic activity">
    <reaction evidence="8">
        <text>adenosine + phosphate = alpha-D-ribose 1-phosphate + adenine</text>
        <dbReference type="Rhea" id="RHEA:27642"/>
        <dbReference type="ChEBI" id="CHEBI:16335"/>
        <dbReference type="ChEBI" id="CHEBI:16708"/>
        <dbReference type="ChEBI" id="CHEBI:43474"/>
        <dbReference type="ChEBI" id="CHEBI:57720"/>
        <dbReference type="EC" id="2.4.2.1"/>
    </reaction>
    <physiologicalReaction direction="left-to-right" evidence="8">
        <dbReference type="Rhea" id="RHEA:27643"/>
    </physiologicalReaction>
</comment>
<accession>A0A382HFG2</accession>
<gene>
    <name evidence="10" type="ORF">METZ01_LOCUS238763</name>
</gene>
<keyword evidence="3" id="KW-0808">Transferase</keyword>
<dbReference type="EMBL" id="UINC01060906">
    <property type="protein sequence ID" value="SVB85909.1"/>
    <property type="molecule type" value="Genomic_DNA"/>
</dbReference>
<evidence type="ECO:0000256" key="1">
    <source>
        <dbReference type="ARBA" id="ARBA00000553"/>
    </source>
</evidence>
<name>A0A382HFG2_9ZZZZ</name>
<keyword evidence="5" id="KW-0378">Hydrolase</keyword>
<sequence length="143" mass="15754">VDLSHKFQSKNIRAILSLKPFDANGIFGRKKLAQAAKLDPDSLIIPRQTHSNKVTFCTKNGTVPDMDGIFTDNHQWVCSLQVADCLPIYFVNEPETVIGLVHAGWRGLVNGILSKSADLLLMNGFSLSNYEIVIGPSIHPCCF</sequence>
<dbReference type="PANTHER" id="PTHR30616:SF2">
    <property type="entry name" value="PURINE NUCLEOSIDE PHOSPHORYLASE LACC1"/>
    <property type="match status" value="1"/>
</dbReference>
<dbReference type="GO" id="GO:0016787">
    <property type="term" value="F:hydrolase activity"/>
    <property type="evidence" value="ECO:0007669"/>
    <property type="project" value="UniProtKB-KW"/>
</dbReference>
<evidence type="ECO:0000256" key="8">
    <source>
        <dbReference type="ARBA" id="ARBA00048968"/>
    </source>
</evidence>
<comment type="similarity">
    <text evidence="2">Belongs to the purine nucleoside phosphorylase YfiH/LACC1 family.</text>
</comment>
<feature type="non-terminal residue" evidence="10">
    <location>
        <position position="143"/>
    </location>
</feature>
<dbReference type="GO" id="GO:0005507">
    <property type="term" value="F:copper ion binding"/>
    <property type="evidence" value="ECO:0007669"/>
    <property type="project" value="TreeGrafter"/>
</dbReference>
<dbReference type="AlphaFoldDB" id="A0A382HFG2"/>
<organism evidence="10">
    <name type="scientific">marine metagenome</name>
    <dbReference type="NCBI Taxonomy" id="408172"/>
    <lineage>
        <taxon>unclassified sequences</taxon>
        <taxon>metagenomes</taxon>
        <taxon>ecological metagenomes</taxon>
    </lineage>
</organism>
<evidence type="ECO:0000256" key="9">
    <source>
        <dbReference type="ARBA" id="ARBA00049893"/>
    </source>
</evidence>
<evidence type="ECO:0000256" key="3">
    <source>
        <dbReference type="ARBA" id="ARBA00022679"/>
    </source>
</evidence>
<evidence type="ECO:0000256" key="6">
    <source>
        <dbReference type="ARBA" id="ARBA00022833"/>
    </source>
</evidence>
<evidence type="ECO:0000313" key="10">
    <source>
        <dbReference type="EMBL" id="SVB85909.1"/>
    </source>
</evidence>
<comment type="catalytic activity">
    <reaction evidence="1">
        <text>inosine + phosphate = alpha-D-ribose 1-phosphate + hypoxanthine</text>
        <dbReference type="Rhea" id="RHEA:27646"/>
        <dbReference type="ChEBI" id="CHEBI:17368"/>
        <dbReference type="ChEBI" id="CHEBI:17596"/>
        <dbReference type="ChEBI" id="CHEBI:43474"/>
        <dbReference type="ChEBI" id="CHEBI:57720"/>
        <dbReference type="EC" id="2.4.2.1"/>
    </reaction>
    <physiologicalReaction direction="left-to-right" evidence="1">
        <dbReference type="Rhea" id="RHEA:27647"/>
    </physiologicalReaction>
</comment>